<evidence type="ECO:0000313" key="2">
    <source>
        <dbReference type="EMBL" id="AKH21052.1"/>
    </source>
</evidence>
<dbReference type="Pfam" id="PF01370">
    <property type="entry name" value="Epimerase"/>
    <property type="match status" value="1"/>
</dbReference>
<dbReference type="PANTHER" id="PTHR48079:SF6">
    <property type="entry name" value="NAD(P)-BINDING DOMAIN-CONTAINING PROTEIN-RELATED"/>
    <property type="match status" value="1"/>
</dbReference>
<organism evidence="2 3">
    <name type="scientific">Sedimenticola thiotaurini</name>
    <dbReference type="NCBI Taxonomy" id="1543721"/>
    <lineage>
        <taxon>Bacteria</taxon>
        <taxon>Pseudomonadati</taxon>
        <taxon>Pseudomonadota</taxon>
        <taxon>Gammaproteobacteria</taxon>
        <taxon>Chromatiales</taxon>
        <taxon>Sedimenticolaceae</taxon>
        <taxon>Sedimenticola</taxon>
    </lineage>
</organism>
<dbReference type="GO" id="GO:0004029">
    <property type="term" value="F:aldehyde dehydrogenase (NAD+) activity"/>
    <property type="evidence" value="ECO:0007669"/>
    <property type="project" value="TreeGrafter"/>
</dbReference>
<dbReference type="AlphaFoldDB" id="A0A0F7JZ82"/>
<dbReference type="InterPro" id="IPR001509">
    <property type="entry name" value="Epimerase_deHydtase"/>
</dbReference>
<reference evidence="2 3" key="1">
    <citation type="journal article" date="2015" name="Genome Announc.">
        <title>Complete Genome Sequence of Sedimenticola thiotaurini Strain SIP-G1, a Polyphosphate- and Polyhydroxyalkanoate-Accumulating Sulfur-Oxidizing Gammaproteobacterium Isolated from Salt Marsh Sediments.</title>
        <authorList>
            <person name="Flood B.E."/>
            <person name="Jones D.S."/>
            <person name="Bailey J.V."/>
        </authorList>
    </citation>
    <scope>NUCLEOTIDE SEQUENCE [LARGE SCALE GENOMIC DNA]</scope>
    <source>
        <strain evidence="2 3">SIP-G1</strain>
    </source>
</reference>
<dbReference type="PANTHER" id="PTHR48079">
    <property type="entry name" value="PROTEIN YEEZ"/>
    <property type="match status" value="1"/>
</dbReference>
<dbReference type="KEGG" id="seds:AAY24_12605"/>
<evidence type="ECO:0000313" key="3">
    <source>
        <dbReference type="Proteomes" id="UP000034410"/>
    </source>
</evidence>
<dbReference type="GO" id="GO:0005737">
    <property type="term" value="C:cytoplasm"/>
    <property type="evidence" value="ECO:0007669"/>
    <property type="project" value="TreeGrafter"/>
</dbReference>
<proteinExistence type="predicted"/>
<keyword evidence="3" id="KW-1185">Reference proteome</keyword>
<dbReference type="PATRIC" id="fig|1543721.4.peg.2606"/>
<protein>
    <submittedName>
        <fullName evidence="2">Oxidoreductase</fullName>
    </submittedName>
</protein>
<dbReference type="InterPro" id="IPR051783">
    <property type="entry name" value="NAD(P)-dependent_oxidoreduct"/>
</dbReference>
<dbReference type="Proteomes" id="UP000034410">
    <property type="component" value="Chromosome"/>
</dbReference>
<accession>A0A0F7JZ82</accession>
<dbReference type="OrthoDB" id="9808276at2"/>
<evidence type="ECO:0000259" key="1">
    <source>
        <dbReference type="Pfam" id="PF01370"/>
    </source>
</evidence>
<dbReference type="SUPFAM" id="SSF51735">
    <property type="entry name" value="NAD(P)-binding Rossmann-fold domains"/>
    <property type="match status" value="1"/>
</dbReference>
<dbReference type="CDD" id="cd05266">
    <property type="entry name" value="SDR_a4"/>
    <property type="match status" value="1"/>
</dbReference>
<dbReference type="Gene3D" id="3.40.50.720">
    <property type="entry name" value="NAD(P)-binding Rossmann-like Domain"/>
    <property type="match status" value="1"/>
</dbReference>
<dbReference type="EMBL" id="CP011412">
    <property type="protein sequence ID" value="AKH21052.1"/>
    <property type="molecule type" value="Genomic_DNA"/>
</dbReference>
<gene>
    <name evidence="2" type="ORF">AAY24_12605</name>
</gene>
<sequence length="289" mass="31610">MTHKVIFGCGYLGRRVAQAELQDGASVTGIVRTQASVATLQMAGIPARILDLDAALPTVDIPDLQGTELYYFAPPPRQGVAETRVGRLIAGFARTGQPRRVVYLSTTGVYGDCAGDWVDETRPAHPQVDRARRRWDGEQQFRAWSRSTGGQLVVLRVAGIYGPDKLPLARLERGEPTVQESEAPFTNRIHVDDLVQVCRAAMARGGDGEIYNASDGCPGNMTDYFNRVADWAGLPRPPQISLADAGSRLSAGMLSYLQESRRLDSRKLQRELGVKLRYPDLQSGLAGCR</sequence>
<feature type="domain" description="NAD-dependent epimerase/dehydratase" evidence="1">
    <location>
        <begin position="10"/>
        <end position="213"/>
    </location>
</feature>
<dbReference type="InterPro" id="IPR036291">
    <property type="entry name" value="NAD(P)-bd_dom_sf"/>
</dbReference>
<dbReference type="RefSeq" id="WP_046859981.1">
    <property type="nucleotide sequence ID" value="NZ_CP011412.1"/>
</dbReference>
<name>A0A0F7JZ82_9GAMM</name>